<dbReference type="AlphaFoldDB" id="A0A9E7ERH9"/>
<name>A0A9E7ERH9_9LILI</name>
<sequence>MLLLLMVSISLRQGEAICNMTQDAWFHGTKETIDLPPPSPPSAACCKAIADADLPCLCAYKNSPLLGIDPAFCHAAASDVQSHHLCRRARGGDGWINTCFPAFKVCGNTPAVQPPVIDCDGRSVW</sequence>
<accession>A0A9E7ERH9</accession>
<gene>
    <name evidence="2" type="ORF">MUK42_02371</name>
</gene>
<organism evidence="2 3">
    <name type="scientific">Musa troglodytarum</name>
    <name type="common">fe'i banana</name>
    <dbReference type="NCBI Taxonomy" id="320322"/>
    <lineage>
        <taxon>Eukaryota</taxon>
        <taxon>Viridiplantae</taxon>
        <taxon>Streptophyta</taxon>
        <taxon>Embryophyta</taxon>
        <taxon>Tracheophyta</taxon>
        <taxon>Spermatophyta</taxon>
        <taxon>Magnoliopsida</taxon>
        <taxon>Liliopsida</taxon>
        <taxon>Zingiberales</taxon>
        <taxon>Musaceae</taxon>
        <taxon>Musa</taxon>
    </lineage>
</organism>
<dbReference type="Proteomes" id="UP001055439">
    <property type="component" value="Chromosome 10"/>
</dbReference>
<feature type="signal peptide" evidence="1">
    <location>
        <begin position="1"/>
        <end position="16"/>
    </location>
</feature>
<feature type="chain" id="PRO_5038418876" description="Bifunctional inhibitor/plant lipid transfer protein/seed storage helical domain-containing protein" evidence="1">
    <location>
        <begin position="17"/>
        <end position="125"/>
    </location>
</feature>
<keyword evidence="1" id="KW-0732">Signal</keyword>
<reference evidence="2" key="1">
    <citation type="submission" date="2022-05" db="EMBL/GenBank/DDBJ databases">
        <title>The Musa troglodytarum L. genome provides insights into the mechanism of non-climacteric behaviour and enrichment of carotenoids.</title>
        <authorList>
            <person name="Wang J."/>
        </authorList>
    </citation>
    <scope>NUCLEOTIDE SEQUENCE</scope>
    <source>
        <tissue evidence="2">Leaf</tissue>
    </source>
</reference>
<dbReference type="EMBL" id="CP097503">
    <property type="protein sequence ID" value="URD81381.1"/>
    <property type="molecule type" value="Genomic_DNA"/>
</dbReference>
<evidence type="ECO:0008006" key="4">
    <source>
        <dbReference type="Google" id="ProtNLM"/>
    </source>
</evidence>
<keyword evidence="3" id="KW-1185">Reference proteome</keyword>
<evidence type="ECO:0000256" key="1">
    <source>
        <dbReference type="SAM" id="SignalP"/>
    </source>
</evidence>
<protein>
    <recommendedName>
        <fullName evidence="4">Bifunctional inhibitor/plant lipid transfer protein/seed storage helical domain-containing protein</fullName>
    </recommendedName>
</protein>
<evidence type="ECO:0000313" key="3">
    <source>
        <dbReference type="Proteomes" id="UP001055439"/>
    </source>
</evidence>
<evidence type="ECO:0000313" key="2">
    <source>
        <dbReference type="EMBL" id="URD81381.1"/>
    </source>
</evidence>
<dbReference type="InterPro" id="IPR036312">
    <property type="entry name" value="Bifun_inhib/LTP/seed_sf"/>
</dbReference>
<proteinExistence type="predicted"/>
<dbReference type="Gene3D" id="1.10.110.10">
    <property type="entry name" value="Plant lipid-transfer and hydrophobic proteins"/>
    <property type="match status" value="1"/>
</dbReference>
<dbReference type="SUPFAM" id="SSF47699">
    <property type="entry name" value="Bifunctional inhibitor/lipid-transfer protein/seed storage 2S albumin"/>
    <property type="match status" value="1"/>
</dbReference>